<gene>
    <name evidence="3" type="ORF">SIL87_06780</name>
</gene>
<organism evidence="3 4">
    <name type="scientific">Acidiphilium acidophilum</name>
    <name type="common">Thiobacillus acidophilus</name>
    <dbReference type="NCBI Taxonomy" id="76588"/>
    <lineage>
        <taxon>Bacteria</taxon>
        <taxon>Pseudomonadati</taxon>
        <taxon>Pseudomonadota</taxon>
        <taxon>Alphaproteobacteria</taxon>
        <taxon>Acetobacterales</taxon>
        <taxon>Acidocellaceae</taxon>
        <taxon>Acidiphilium</taxon>
    </lineage>
</organism>
<comment type="caution">
    <text evidence="3">The sequence shown here is derived from an EMBL/GenBank/DDBJ whole genome shotgun (WGS) entry which is preliminary data.</text>
</comment>
<dbReference type="SMART" id="SM00028">
    <property type="entry name" value="TPR"/>
    <property type="match status" value="3"/>
</dbReference>
<dbReference type="InterPro" id="IPR044650">
    <property type="entry name" value="SRFR1-like"/>
</dbReference>
<proteinExistence type="predicted"/>
<dbReference type="SUPFAM" id="SSF48452">
    <property type="entry name" value="TPR-like"/>
    <property type="match status" value="1"/>
</dbReference>
<dbReference type="PROSITE" id="PS50005">
    <property type="entry name" value="TPR"/>
    <property type="match status" value="1"/>
</dbReference>
<dbReference type="EMBL" id="JAWXYB010000018">
    <property type="protein sequence ID" value="MDX5930466.1"/>
    <property type="molecule type" value="Genomic_DNA"/>
</dbReference>
<dbReference type="AlphaFoldDB" id="A0AAW9DP61"/>
<protein>
    <submittedName>
        <fullName evidence="3">Tetratricopeptide repeat protein</fullName>
    </submittedName>
</protein>
<dbReference type="RefSeq" id="WP_319613411.1">
    <property type="nucleotide sequence ID" value="NZ_JAWXYB010000018.1"/>
</dbReference>
<accession>A0AAW9DP61</accession>
<evidence type="ECO:0000313" key="3">
    <source>
        <dbReference type="EMBL" id="MDX5930466.1"/>
    </source>
</evidence>
<evidence type="ECO:0000256" key="2">
    <source>
        <dbReference type="SAM" id="MobiDB-lite"/>
    </source>
</evidence>
<name>A0AAW9DP61_ACIAO</name>
<evidence type="ECO:0000313" key="4">
    <source>
        <dbReference type="Proteomes" id="UP001279553"/>
    </source>
</evidence>
<dbReference type="Gene3D" id="1.25.40.10">
    <property type="entry name" value="Tetratricopeptide repeat domain"/>
    <property type="match status" value="1"/>
</dbReference>
<dbReference type="Proteomes" id="UP001279553">
    <property type="component" value="Unassembled WGS sequence"/>
</dbReference>
<keyword evidence="1" id="KW-0802">TPR repeat</keyword>
<sequence>MGGQGGDGLVRAGRSGGERQAGWAGQAGRAGRLLIGAIVGGLLAGCATGTPQRTAAIGDRTLNVARSALAGGNPEMALSVTNAVLKSSPNDPEALIDRGDAYYLLKNCGRASADYQHALRSAPHAAMAELGLGRCAMTRNPRIAAAAFERATRDAPGNAEAFNDLGIAQASESEFGAAAASLRQALALDPSLQAAKINLGLALALGGDPAAGETMLGPLVRGPDASPIIRANYATALTLAGHPDAAAKILLVDMPANEADAMVSQLATFGHGGHRAAAAAGHG</sequence>
<dbReference type="InterPro" id="IPR011990">
    <property type="entry name" value="TPR-like_helical_dom_sf"/>
</dbReference>
<reference evidence="3 4" key="1">
    <citation type="submission" date="2023-11" db="EMBL/GenBank/DDBJ databases">
        <title>MicrobeMod: A computational toolkit for identifying prokaryotic methylation and restriction-modification with nanopore sequencing.</title>
        <authorList>
            <person name="Crits-Christoph A."/>
            <person name="Kang S.C."/>
            <person name="Lee H."/>
            <person name="Ostrov N."/>
        </authorList>
    </citation>
    <scope>NUCLEOTIDE SEQUENCE [LARGE SCALE GENOMIC DNA]</scope>
    <source>
        <strain evidence="3 4">DSMZ 700</strain>
    </source>
</reference>
<keyword evidence="4" id="KW-1185">Reference proteome</keyword>
<feature type="region of interest" description="Disordered" evidence="2">
    <location>
        <begin position="1"/>
        <end position="23"/>
    </location>
</feature>
<evidence type="ECO:0000256" key="1">
    <source>
        <dbReference type="PROSITE-ProRule" id="PRU00339"/>
    </source>
</evidence>
<dbReference type="InterPro" id="IPR019734">
    <property type="entry name" value="TPR_rpt"/>
</dbReference>
<dbReference type="PANTHER" id="PTHR44749:SF1">
    <property type="entry name" value="TETRATRICOPEPTIDE-LIKE HELICAL DOMAIN-CONTAINING PROTEIN"/>
    <property type="match status" value="1"/>
</dbReference>
<dbReference type="PANTHER" id="PTHR44749">
    <property type="entry name" value="SUPPRESSOR OF RPS4-RLD 1"/>
    <property type="match status" value="1"/>
</dbReference>
<dbReference type="GO" id="GO:0045892">
    <property type="term" value="P:negative regulation of DNA-templated transcription"/>
    <property type="evidence" value="ECO:0007669"/>
    <property type="project" value="InterPro"/>
</dbReference>
<feature type="repeat" description="TPR" evidence="1">
    <location>
        <begin position="159"/>
        <end position="192"/>
    </location>
</feature>
<dbReference type="Pfam" id="PF13432">
    <property type="entry name" value="TPR_16"/>
    <property type="match status" value="2"/>
</dbReference>